<comment type="caution">
    <text evidence="4">The sequence shown here is derived from an EMBL/GenBank/DDBJ whole genome shotgun (WGS) entry which is preliminary data.</text>
</comment>
<name>A0ABP6SLC7_9ACTN</name>
<protein>
    <recommendedName>
        <fullName evidence="2">Anti-sigma factor antagonist</fullName>
    </recommendedName>
</protein>
<sequence length="131" mass="13764">MAPGVTGKPDGEDTRGPRFTVDVRSGPGTVVLALGGELDHDTAGALRDALTRGITAGADRILVDCSDLRFCDSTGLNALLRGRLAAQNAGIRLELVALQPPVARMFGITGADTVFRVHASLEEALGDRRQR</sequence>
<accession>A0ABP6SLC7</accession>
<evidence type="ECO:0000256" key="2">
    <source>
        <dbReference type="RuleBase" id="RU003749"/>
    </source>
</evidence>
<dbReference type="InterPro" id="IPR036513">
    <property type="entry name" value="STAS_dom_sf"/>
</dbReference>
<dbReference type="InterPro" id="IPR003658">
    <property type="entry name" value="Anti-sigma_ant"/>
</dbReference>
<evidence type="ECO:0000313" key="5">
    <source>
        <dbReference type="Proteomes" id="UP001499990"/>
    </source>
</evidence>
<dbReference type="SUPFAM" id="SSF52091">
    <property type="entry name" value="SpoIIaa-like"/>
    <property type="match status" value="1"/>
</dbReference>
<dbReference type="PROSITE" id="PS50801">
    <property type="entry name" value="STAS"/>
    <property type="match status" value="1"/>
</dbReference>
<dbReference type="Gene3D" id="3.30.750.24">
    <property type="entry name" value="STAS domain"/>
    <property type="match status" value="1"/>
</dbReference>
<comment type="similarity">
    <text evidence="1 2">Belongs to the anti-sigma-factor antagonist family.</text>
</comment>
<dbReference type="PANTHER" id="PTHR33495:SF2">
    <property type="entry name" value="ANTI-SIGMA FACTOR ANTAGONIST TM_1081-RELATED"/>
    <property type="match status" value="1"/>
</dbReference>
<dbReference type="NCBIfam" id="TIGR00377">
    <property type="entry name" value="ant_ant_sig"/>
    <property type="match status" value="1"/>
</dbReference>
<proteinExistence type="inferred from homology"/>
<evidence type="ECO:0000313" key="4">
    <source>
        <dbReference type="EMBL" id="GAA3379314.1"/>
    </source>
</evidence>
<gene>
    <name evidence="4" type="ORF">GCM10020367_62350</name>
</gene>
<dbReference type="PANTHER" id="PTHR33495">
    <property type="entry name" value="ANTI-SIGMA FACTOR ANTAGONIST TM_1081-RELATED-RELATED"/>
    <property type="match status" value="1"/>
</dbReference>
<dbReference type="Pfam" id="PF01740">
    <property type="entry name" value="STAS"/>
    <property type="match status" value="1"/>
</dbReference>
<organism evidence="4 5">
    <name type="scientific">Streptomyces sannanensis</name>
    <dbReference type="NCBI Taxonomy" id="285536"/>
    <lineage>
        <taxon>Bacteria</taxon>
        <taxon>Bacillati</taxon>
        <taxon>Actinomycetota</taxon>
        <taxon>Actinomycetes</taxon>
        <taxon>Kitasatosporales</taxon>
        <taxon>Streptomycetaceae</taxon>
        <taxon>Streptomyces</taxon>
    </lineage>
</organism>
<dbReference type="RefSeq" id="WP_345043892.1">
    <property type="nucleotide sequence ID" value="NZ_BAAAYL010000001.1"/>
</dbReference>
<evidence type="ECO:0000259" key="3">
    <source>
        <dbReference type="PROSITE" id="PS50801"/>
    </source>
</evidence>
<feature type="domain" description="STAS" evidence="3">
    <location>
        <begin position="19"/>
        <end position="128"/>
    </location>
</feature>
<keyword evidence="5" id="KW-1185">Reference proteome</keyword>
<dbReference type="Proteomes" id="UP001499990">
    <property type="component" value="Unassembled WGS sequence"/>
</dbReference>
<dbReference type="InterPro" id="IPR002645">
    <property type="entry name" value="STAS_dom"/>
</dbReference>
<evidence type="ECO:0000256" key="1">
    <source>
        <dbReference type="ARBA" id="ARBA00009013"/>
    </source>
</evidence>
<dbReference type="CDD" id="cd07043">
    <property type="entry name" value="STAS_anti-anti-sigma_factors"/>
    <property type="match status" value="1"/>
</dbReference>
<reference evidence="5" key="1">
    <citation type="journal article" date="2019" name="Int. J. Syst. Evol. Microbiol.">
        <title>The Global Catalogue of Microorganisms (GCM) 10K type strain sequencing project: providing services to taxonomists for standard genome sequencing and annotation.</title>
        <authorList>
            <consortium name="The Broad Institute Genomics Platform"/>
            <consortium name="The Broad Institute Genome Sequencing Center for Infectious Disease"/>
            <person name="Wu L."/>
            <person name="Ma J."/>
        </authorList>
    </citation>
    <scope>NUCLEOTIDE SEQUENCE [LARGE SCALE GENOMIC DNA]</scope>
    <source>
        <strain evidence="5">JCM 9651</strain>
    </source>
</reference>
<dbReference type="EMBL" id="BAAAYL010000001">
    <property type="protein sequence ID" value="GAA3379314.1"/>
    <property type="molecule type" value="Genomic_DNA"/>
</dbReference>